<sequence>MKTLFIAIVFIVIVLAAFLMPRVMNYLQDKGLSKKGIAAPAEILSVEDTGNRVNYNPELKMKLRVSPENLPPYEAEVVQVISTAYVSLFQPSAKITVKYDPEDPTRVIVMESGTIK</sequence>
<dbReference type="STRING" id="1798644.A2122_00920"/>
<evidence type="ECO:0000313" key="2">
    <source>
        <dbReference type="EMBL" id="OGY96689.1"/>
    </source>
</evidence>
<feature type="transmembrane region" description="Helical" evidence="1">
    <location>
        <begin position="6"/>
        <end position="27"/>
    </location>
</feature>
<keyword evidence="1" id="KW-1133">Transmembrane helix</keyword>
<keyword evidence="1" id="KW-0472">Membrane</keyword>
<evidence type="ECO:0008006" key="4">
    <source>
        <dbReference type="Google" id="ProtNLM"/>
    </source>
</evidence>
<organism evidence="2 3">
    <name type="scientific">Candidatus Liptonbacteria bacterium GWB1_49_6</name>
    <dbReference type="NCBI Taxonomy" id="1798644"/>
    <lineage>
        <taxon>Bacteria</taxon>
        <taxon>Candidatus Liptoniibacteriota</taxon>
    </lineage>
</organism>
<accession>A0A1G2C7E4</accession>
<dbReference type="EMBL" id="MHKU01000025">
    <property type="protein sequence ID" value="OGY96689.1"/>
    <property type="molecule type" value="Genomic_DNA"/>
</dbReference>
<evidence type="ECO:0000256" key="1">
    <source>
        <dbReference type="SAM" id="Phobius"/>
    </source>
</evidence>
<dbReference type="Proteomes" id="UP000176648">
    <property type="component" value="Unassembled WGS sequence"/>
</dbReference>
<reference evidence="2 3" key="1">
    <citation type="journal article" date="2016" name="Nat. Commun.">
        <title>Thousands of microbial genomes shed light on interconnected biogeochemical processes in an aquifer system.</title>
        <authorList>
            <person name="Anantharaman K."/>
            <person name="Brown C.T."/>
            <person name="Hug L.A."/>
            <person name="Sharon I."/>
            <person name="Castelle C.J."/>
            <person name="Probst A.J."/>
            <person name="Thomas B.C."/>
            <person name="Singh A."/>
            <person name="Wilkins M.J."/>
            <person name="Karaoz U."/>
            <person name="Brodie E.L."/>
            <person name="Williams K.H."/>
            <person name="Hubbard S.S."/>
            <person name="Banfield J.F."/>
        </authorList>
    </citation>
    <scope>NUCLEOTIDE SEQUENCE [LARGE SCALE GENOMIC DNA]</scope>
</reference>
<protein>
    <recommendedName>
        <fullName evidence="4">DUF3592 domain-containing protein</fullName>
    </recommendedName>
</protein>
<dbReference type="AlphaFoldDB" id="A0A1G2C7E4"/>
<gene>
    <name evidence="2" type="ORF">A2122_00920</name>
</gene>
<evidence type="ECO:0000313" key="3">
    <source>
        <dbReference type="Proteomes" id="UP000176648"/>
    </source>
</evidence>
<name>A0A1G2C7E4_9BACT</name>
<keyword evidence="1" id="KW-0812">Transmembrane</keyword>
<proteinExistence type="predicted"/>
<comment type="caution">
    <text evidence="2">The sequence shown here is derived from an EMBL/GenBank/DDBJ whole genome shotgun (WGS) entry which is preliminary data.</text>
</comment>